<gene>
    <name evidence="1" type="ORF">LCGC14_1642900</name>
</gene>
<dbReference type="EMBL" id="LAZR01013712">
    <property type="protein sequence ID" value="KKM20692.1"/>
    <property type="molecule type" value="Genomic_DNA"/>
</dbReference>
<evidence type="ECO:0000313" key="1">
    <source>
        <dbReference type="EMBL" id="KKM20692.1"/>
    </source>
</evidence>
<protein>
    <submittedName>
        <fullName evidence="1">Uncharacterized protein</fullName>
    </submittedName>
</protein>
<sequence length="80" mass="9536">MNLIKYRPNRMVNVFEDSWNSFFDPFLPAKSPSQINQRKTFRTCVITRKKWLSNALRGFSCHTNLKSEKVERIAPIDRNF</sequence>
<accession>A0A0F9HZV3</accession>
<reference evidence="1" key="1">
    <citation type="journal article" date="2015" name="Nature">
        <title>Complex archaea that bridge the gap between prokaryotes and eukaryotes.</title>
        <authorList>
            <person name="Spang A."/>
            <person name="Saw J.H."/>
            <person name="Jorgensen S.L."/>
            <person name="Zaremba-Niedzwiedzka K."/>
            <person name="Martijn J."/>
            <person name="Lind A.E."/>
            <person name="van Eijk R."/>
            <person name="Schleper C."/>
            <person name="Guy L."/>
            <person name="Ettema T.J."/>
        </authorList>
    </citation>
    <scope>NUCLEOTIDE SEQUENCE</scope>
</reference>
<proteinExistence type="predicted"/>
<organism evidence="1">
    <name type="scientific">marine sediment metagenome</name>
    <dbReference type="NCBI Taxonomy" id="412755"/>
    <lineage>
        <taxon>unclassified sequences</taxon>
        <taxon>metagenomes</taxon>
        <taxon>ecological metagenomes</taxon>
    </lineage>
</organism>
<dbReference type="AlphaFoldDB" id="A0A0F9HZV3"/>
<name>A0A0F9HZV3_9ZZZZ</name>
<comment type="caution">
    <text evidence="1">The sequence shown here is derived from an EMBL/GenBank/DDBJ whole genome shotgun (WGS) entry which is preliminary data.</text>
</comment>